<feature type="compositionally biased region" description="Basic residues" evidence="1">
    <location>
        <begin position="20"/>
        <end position="29"/>
    </location>
</feature>
<evidence type="ECO:0000313" key="3">
    <source>
        <dbReference type="Proteomes" id="UP000078546"/>
    </source>
</evidence>
<dbReference type="Proteomes" id="UP000078546">
    <property type="component" value="Unassembled WGS sequence"/>
</dbReference>
<feature type="region of interest" description="Disordered" evidence="1">
    <location>
        <begin position="1"/>
        <end position="57"/>
    </location>
</feature>
<dbReference type="EMBL" id="FLQV01000045">
    <property type="protein sequence ID" value="SBS80642.1"/>
    <property type="molecule type" value="Genomic_DNA"/>
</dbReference>
<evidence type="ECO:0000313" key="2">
    <source>
        <dbReference type="EMBL" id="SBS80642.1"/>
    </source>
</evidence>
<accession>A0A1A8VPC5</accession>
<evidence type="ECO:0000256" key="1">
    <source>
        <dbReference type="SAM" id="MobiDB-lite"/>
    </source>
</evidence>
<protein>
    <submittedName>
        <fullName evidence="2">Uncharacterized protein</fullName>
    </submittedName>
</protein>
<organism evidence="2 3">
    <name type="scientific">Plasmodium ovale curtisi</name>
    <dbReference type="NCBI Taxonomy" id="864141"/>
    <lineage>
        <taxon>Eukaryota</taxon>
        <taxon>Sar</taxon>
        <taxon>Alveolata</taxon>
        <taxon>Apicomplexa</taxon>
        <taxon>Aconoidasida</taxon>
        <taxon>Haemosporida</taxon>
        <taxon>Plasmodiidae</taxon>
        <taxon>Plasmodium</taxon>
        <taxon>Plasmodium (Plasmodium)</taxon>
    </lineage>
</organism>
<sequence length="234" mass="27471">MCVHVQTDRNSAREKEKRAKREKSRKKSHREGEPLRSHTLQLRKTATQRDPRRVLKKATCRKRDGVDELCHSHEQLGALQSAGTHARLPAGAHFQNRRHLPIPRTSHLRMVSKKIDSGAAISTLHMQQNMERKYTPFGFIEFVHRYYWFYNIPKTIKMEYYSYINTNIANGTSTTGTCENSPRHISNDFVLSTFAYLGHFRRLRRIENLDPEIIESFSICQTERKQLIFLRETC</sequence>
<name>A0A1A8VPC5_PLAOA</name>
<reference evidence="3" key="1">
    <citation type="submission" date="2016-05" db="EMBL/GenBank/DDBJ databases">
        <authorList>
            <person name="Naeem Raeece"/>
        </authorList>
    </citation>
    <scope>NUCLEOTIDE SEQUENCE [LARGE SCALE GENOMIC DNA]</scope>
</reference>
<proteinExistence type="predicted"/>
<gene>
    <name evidence="2" type="ORF">POVCU1_002050</name>
</gene>
<dbReference type="AlphaFoldDB" id="A0A1A8VPC5"/>
<feature type="compositionally biased region" description="Basic and acidic residues" evidence="1">
    <location>
        <begin position="1"/>
        <end position="19"/>
    </location>
</feature>